<dbReference type="Gramene" id="OB07G31130.1">
    <property type="protein sequence ID" value="OB07G31130.1"/>
    <property type="gene ID" value="OB07G31130"/>
</dbReference>
<evidence type="ECO:0000313" key="3">
    <source>
        <dbReference type="Proteomes" id="UP000006038"/>
    </source>
</evidence>
<accession>J3MNY1</accession>
<organism evidence="2">
    <name type="scientific">Oryza brachyantha</name>
    <name type="common">malo sina</name>
    <dbReference type="NCBI Taxonomy" id="4533"/>
    <lineage>
        <taxon>Eukaryota</taxon>
        <taxon>Viridiplantae</taxon>
        <taxon>Streptophyta</taxon>
        <taxon>Embryophyta</taxon>
        <taxon>Tracheophyta</taxon>
        <taxon>Spermatophyta</taxon>
        <taxon>Magnoliopsida</taxon>
        <taxon>Liliopsida</taxon>
        <taxon>Poales</taxon>
        <taxon>Poaceae</taxon>
        <taxon>BOP clade</taxon>
        <taxon>Oryzoideae</taxon>
        <taxon>Oryzeae</taxon>
        <taxon>Oryzinae</taxon>
        <taxon>Oryza</taxon>
    </lineage>
</organism>
<dbReference type="AlphaFoldDB" id="J3MNY1"/>
<reference evidence="2" key="1">
    <citation type="journal article" date="2013" name="Nat. Commun.">
        <title>Whole-genome sequencing of Oryza brachyantha reveals mechanisms underlying Oryza genome evolution.</title>
        <authorList>
            <person name="Chen J."/>
            <person name="Huang Q."/>
            <person name="Gao D."/>
            <person name="Wang J."/>
            <person name="Lang Y."/>
            <person name="Liu T."/>
            <person name="Li B."/>
            <person name="Bai Z."/>
            <person name="Luis Goicoechea J."/>
            <person name="Liang C."/>
            <person name="Chen C."/>
            <person name="Zhang W."/>
            <person name="Sun S."/>
            <person name="Liao Y."/>
            <person name="Zhang X."/>
            <person name="Yang L."/>
            <person name="Song C."/>
            <person name="Wang M."/>
            <person name="Shi J."/>
            <person name="Liu G."/>
            <person name="Liu J."/>
            <person name="Zhou H."/>
            <person name="Zhou W."/>
            <person name="Yu Q."/>
            <person name="An N."/>
            <person name="Chen Y."/>
            <person name="Cai Q."/>
            <person name="Wang B."/>
            <person name="Liu B."/>
            <person name="Min J."/>
            <person name="Huang Y."/>
            <person name="Wu H."/>
            <person name="Li Z."/>
            <person name="Zhang Y."/>
            <person name="Yin Y."/>
            <person name="Song W."/>
            <person name="Jiang J."/>
            <person name="Jackson S.A."/>
            <person name="Wing R.A."/>
            <person name="Wang J."/>
            <person name="Chen M."/>
        </authorList>
    </citation>
    <scope>NUCLEOTIDE SEQUENCE [LARGE SCALE GENOMIC DNA]</scope>
    <source>
        <strain evidence="2">cv. IRGC 101232</strain>
    </source>
</reference>
<sequence length="75" mass="8011">PPSSAPAGSRRAAAAPTWSSPRRRAPTPTPPSASSPTEESIDHRSSCTGIAWLITHFASDRSCIYNFLSILIRSC</sequence>
<proteinExistence type="predicted"/>
<reference evidence="2" key="2">
    <citation type="submission" date="2013-04" db="UniProtKB">
        <authorList>
            <consortium name="EnsemblPlants"/>
        </authorList>
    </citation>
    <scope>IDENTIFICATION</scope>
</reference>
<protein>
    <submittedName>
        <fullName evidence="2">Uncharacterized protein</fullName>
    </submittedName>
</protein>
<name>J3MNY1_ORYBR</name>
<evidence type="ECO:0000256" key="1">
    <source>
        <dbReference type="SAM" id="MobiDB-lite"/>
    </source>
</evidence>
<keyword evidence="3" id="KW-1185">Reference proteome</keyword>
<feature type="region of interest" description="Disordered" evidence="1">
    <location>
        <begin position="1"/>
        <end position="43"/>
    </location>
</feature>
<dbReference type="Proteomes" id="UP000006038">
    <property type="component" value="Chromosome 7"/>
</dbReference>
<evidence type="ECO:0000313" key="2">
    <source>
        <dbReference type="EnsemblPlants" id="OB07G31130.1"/>
    </source>
</evidence>
<feature type="compositionally biased region" description="Low complexity" evidence="1">
    <location>
        <begin position="1"/>
        <end position="20"/>
    </location>
</feature>
<dbReference type="EnsemblPlants" id="OB07G31130.1">
    <property type="protein sequence ID" value="OB07G31130.1"/>
    <property type="gene ID" value="OB07G31130"/>
</dbReference>
<dbReference type="HOGENOM" id="CLU_2678297_0_0_1"/>